<dbReference type="GO" id="GO:0055085">
    <property type="term" value="P:transmembrane transport"/>
    <property type="evidence" value="ECO:0007669"/>
    <property type="project" value="InterPro"/>
</dbReference>
<keyword evidence="4" id="KW-1185">Reference proteome</keyword>
<dbReference type="RefSeq" id="WP_163344946.1">
    <property type="nucleotide sequence ID" value="NZ_CP048409.1"/>
</dbReference>
<keyword evidence="1" id="KW-0732">Signal</keyword>
<evidence type="ECO:0000313" key="3">
    <source>
        <dbReference type="EMBL" id="QIA07017.1"/>
    </source>
</evidence>
<dbReference type="AlphaFoldDB" id="A0A6C0RAA2"/>
<reference evidence="3 4" key="1">
    <citation type="submission" date="2020-02" db="EMBL/GenBank/DDBJ databases">
        <title>Genome sequencing for Draconibacterium sp. strain M1.</title>
        <authorList>
            <person name="Park S.-J."/>
        </authorList>
    </citation>
    <scope>NUCLEOTIDE SEQUENCE [LARGE SCALE GENOMIC DNA]</scope>
    <source>
        <strain evidence="3 4">M1</strain>
    </source>
</reference>
<evidence type="ECO:0000259" key="2">
    <source>
        <dbReference type="Pfam" id="PF03544"/>
    </source>
</evidence>
<proteinExistence type="predicted"/>
<gene>
    <name evidence="3" type="ORF">G0Q07_04360</name>
</gene>
<accession>A0A6C0RAA2</accession>
<name>A0A6C0RAA2_9BACT</name>
<dbReference type="Pfam" id="PF03544">
    <property type="entry name" value="TonB_C"/>
    <property type="match status" value="1"/>
</dbReference>
<sequence length="232" mass="26391">MKRFRKQFYFKTILITLGFLIAAAALPLKAQENHVKTVYTENSMEHHHMEYADQLKAIIDKYPAFTFKYSIENGEVQDVVVSGIDDKIDRKRMEVVLFDLNSHHNMVKQTDERVGVFYELEKQARYEHGEDALNDELMSHLEYSKGAKDWGIEGTIFVKVLVDDNGTIPFATTATNIETSADGYLDDLEEQAIAAVRETSGDWEPATVEGVEVASLAIIPITFELENHPYKP</sequence>
<dbReference type="EMBL" id="CP048409">
    <property type="protein sequence ID" value="QIA07017.1"/>
    <property type="molecule type" value="Genomic_DNA"/>
</dbReference>
<dbReference type="Proteomes" id="UP000474630">
    <property type="component" value="Chromosome"/>
</dbReference>
<dbReference type="InterPro" id="IPR037682">
    <property type="entry name" value="TonB_C"/>
</dbReference>
<dbReference type="Gene3D" id="3.30.1150.10">
    <property type="match status" value="1"/>
</dbReference>
<evidence type="ECO:0000256" key="1">
    <source>
        <dbReference type="SAM" id="SignalP"/>
    </source>
</evidence>
<protein>
    <submittedName>
        <fullName evidence="3">Energy transducer TonB</fullName>
    </submittedName>
</protein>
<organism evidence="3 4">
    <name type="scientific">Draconibacterium halophilum</name>
    <dbReference type="NCBI Taxonomy" id="2706887"/>
    <lineage>
        <taxon>Bacteria</taxon>
        <taxon>Pseudomonadati</taxon>
        <taxon>Bacteroidota</taxon>
        <taxon>Bacteroidia</taxon>
        <taxon>Marinilabiliales</taxon>
        <taxon>Prolixibacteraceae</taxon>
        <taxon>Draconibacterium</taxon>
    </lineage>
</organism>
<feature type="chain" id="PRO_5025495544" evidence="1">
    <location>
        <begin position="31"/>
        <end position="232"/>
    </location>
</feature>
<dbReference type="KEGG" id="drc:G0Q07_04360"/>
<feature type="signal peptide" evidence="1">
    <location>
        <begin position="1"/>
        <end position="30"/>
    </location>
</feature>
<feature type="domain" description="TonB C-terminal" evidence="2">
    <location>
        <begin position="140"/>
        <end position="225"/>
    </location>
</feature>
<evidence type="ECO:0000313" key="4">
    <source>
        <dbReference type="Proteomes" id="UP000474630"/>
    </source>
</evidence>
<dbReference type="SUPFAM" id="SSF74653">
    <property type="entry name" value="TolA/TonB C-terminal domain"/>
    <property type="match status" value="1"/>
</dbReference>